<dbReference type="Pfam" id="PF13439">
    <property type="entry name" value="Glyco_transf_4"/>
    <property type="match status" value="1"/>
</dbReference>
<name>A0A498CE62_9GAMM</name>
<comment type="caution">
    <text evidence="3">The sequence shown here is derived from an EMBL/GenBank/DDBJ whole genome shotgun (WGS) entry which is preliminary data.</text>
</comment>
<dbReference type="EMBL" id="RCDA01000001">
    <property type="protein sequence ID" value="RLK51620.1"/>
    <property type="molecule type" value="Genomic_DNA"/>
</dbReference>
<dbReference type="InterPro" id="IPR017522">
    <property type="entry name" value="Sugar_tfrase_PEP-CTERM_Stp2"/>
</dbReference>
<dbReference type="PANTHER" id="PTHR12526:SF630">
    <property type="entry name" value="GLYCOSYLTRANSFERASE"/>
    <property type="match status" value="1"/>
</dbReference>
<dbReference type="NCBIfam" id="TIGR03088">
    <property type="entry name" value="stp2"/>
    <property type="match status" value="1"/>
</dbReference>
<feature type="domain" description="Glycosyltransferase subfamily 4-like N-terminal" evidence="2">
    <location>
        <begin position="28"/>
        <end position="188"/>
    </location>
</feature>
<dbReference type="PANTHER" id="PTHR12526">
    <property type="entry name" value="GLYCOSYLTRANSFERASE"/>
    <property type="match status" value="1"/>
</dbReference>
<dbReference type="Proteomes" id="UP000275461">
    <property type="component" value="Unassembled WGS sequence"/>
</dbReference>
<feature type="domain" description="Glycosyl transferase family 1" evidence="1">
    <location>
        <begin position="206"/>
        <end position="366"/>
    </location>
</feature>
<accession>A0A498CE62</accession>
<organism evidence="3 4">
    <name type="scientific">Alkalispirillum mobile</name>
    <dbReference type="NCBI Taxonomy" id="85925"/>
    <lineage>
        <taxon>Bacteria</taxon>
        <taxon>Pseudomonadati</taxon>
        <taxon>Pseudomonadota</taxon>
        <taxon>Gammaproteobacteria</taxon>
        <taxon>Chromatiales</taxon>
        <taxon>Ectothiorhodospiraceae</taxon>
        <taxon>Alkalispirillum</taxon>
    </lineage>
</organism>
<reference evidence="3 4" key="1">
    <citation type="submission" date="2018-10" db="EMBL/GenBank/DDBJ databases">
        <title>Genomic Encyclopedia of Type Strains, Phase IV (KMG-IV): sequencing the most valuable type-strain genomes for metagenomic binning, comparative biology and taxonomic classification.</title>
        <authorList>
            <person name="Goeker M."/>
        </authorList>
    </citation>
    <scope>NUCLEOTIDE SEQUENCE [LARGE SCALE GENOMIC DNA]</scope>
    <source>
        <strain evidence="3 4">DSM 12769</strain>
    </source>
</reference>
<dbReference type="RefSeq" id="WP_121442018.1">
    <property type="nucleotide sequence ID" value="NZ_RCDA01000001.1"/>
</dbReference>
<evidence type="ECO:0000259" key="2">
    <source>
        <dbReference type="Pfam" id="PF13439"/>
    </source>
</evidence>
<protein>
    <submittedName>
        <fullName evidence="3">Sugar transferase (PEP-CTERM/EpsH1 system associated)</fullName>
    </submittedName>
</protein>
<evidence type="ECO:0000313" key="4">
    <source>
        <dbReference type="Proteomes" id="UP000275461"/>
    </source>
</evidence>
<gene>
    <name evidence="3" type="ORF">DFR31_1564</name>
</gene>
<keyword evidence="4" id="KW-1185">Reference proteome</keyword>
<dbReference type="InterPro" id="IPR028098">
    <property type="entry name" value="Glyco_trans_4-like_N"/>
</dbReference>
<dbReference type="InterPro" id="IPR001296">
    <property type="entry name" value="Glyco_trans_1"/>
</dbReference>
<dbReference type="Gene3D" id="3.40.50.2000">
    <property type="entry name" value="Glycogen Phosphorylase B"/>
    <property type="match status" value="2"/>
</dbReference>
<dbReference type="AlphaFoldDB" id="A0A498CE62"/>
<dbReference type="GO" id="GO:1901135">
    <property type="term" value="P:carbohydrate derivative metabolic process"/>
    <property type="evidence" value="ECO:0007669"/>
    <property type="project" value="UniProtKB-ARBA"/>
</dbReference>
<evidence type="ECO:0000313" key="3">
    <source>
        <dbReference type="EMBL" id="RLK51620.1"/>
    </source>
</evidence>
<evidence type="ECO:0000259" key="1">
    <source>
        <dbReference type="Pfam" id="PF00534"/>
    </source>
</evidence>
<dbReference type="Pfam" id="PF00534">
    <property type="entry name" value="Glycos_transf_1"/>
    <property type="match status" value="1"/>
</dbReference>
<sequence>MSIAPPIAATDGTDQRPLVAHVIHRLDVGGMENGLVNLINHMPAAHYRHAIICMTDYTDFSQRIRRADVGLYALHKREGKDVGVHWRLRRLLRELQPAIVHTRNLATLEAQATAAAAGVRTRIHGEHGWDVGDLDGSRAKHRLMRRMARPLVGHYIALSRHQLAYLSEAIGIGHDRLHHVCNGVDTHRFAPRGPGEATPLPEGFASKDSVVIGSVMRLQAVKAPQDLVGAFIHLRERLPALFPRLRLVLVGDGPLRDAVARQLDEAGVAEQAWLPGARDDVPGLMRAMDLFVLPSLAEGICNTILEAMACGLPVIATEVGGNPDLLQPGETGALVPAGDPAALARQIQAYLEEPDRRQREGQAARARAEAAFSMEAMVEGYMKVYEQALARHPAPTTHRGRC</sequence>
<dbReference type="OrthoDB" id="9775208at2"/>
<keyword evidence="3" id="KW-0808">Transferase</keyword>
<dbReference type="GO" id="GO:0016757">
    <property type="term" value="F:glycosyltransferase activity"/>
    <property type="evidence" value="ECO:0007669"/>
    <property type="project" value="InterPro"/>
</dbReference>
<proteinExistence type="predicted"/>
<dbReference type="SUPFAM" id="SSF53756">
    <property type="entry name" value="UDP-Glycosyltransferase/glycogen phosphorylase"/>
    <property type="match status" value="1"/>
</dbReference>